<protein>
    <submittedName>
        <fullName evidence="2">Uncharacterized protein</fullName>
    </submittedName>
</protein>
<sequence length="86" mass="8739">MGHDGFSNEEMKGVRRGTAQATRENARSGLGFDDPPFRFGQRSAADGVDVDQIGGGRPSGCWAVGAHVALAPPAASADGAAGILGW</sequence>
<evidence type="ECO:0000313" key="2">
    <source>
        <dbReference type="EMBL" id="MPM81580.1"/>
    </source>
</evidence>
<comment type="caution">
    <text evidence="2">The sequence shown here is derived from an EMBL/GenBank/DDBJ whole genome shotgun (WGS) entry which is preliminary data.</text>
</comment>
<organism evidence="2">
    <name type="scientific">bioreactor metagenome</name>
    <dbReference type="NCBI Taxonomy" id="1076179"/>
    <lineage>
        <taxon>unclassified sequences</taxon>
        <taxon>metagenomes</taxon>
        <taxon>ecological metagenomes</taxon>
    </lineage>
</organism>
<reference evidence="2" key="1">
    <citation type="submission" date="2019-08" db="EMBL/GenBank/DDBJ databases">
        <authorList>
            <person name="Kucharzyk K."/>
            <person name="Murdoch R.W."/>
            <person name="Higgins S."/>
            <person name="Loffler F."/>
        </authorList>
    </citation>
    <scope>NUCLEOTIDE SEQUENCE</scope>
</reference>
<dbReference type="AlphaFoldDB" id="A0A645CWN9"/>
<feature type="region of interest" description="Disordered" evidence="1">
    <location>
        <begin position="1"/>
        <end position="42"/>
    </location>
</feature>
<dbReference type="EMBL" id="VSSQ01030893">
    <property type="protein sequence ID" value="MPM81580.1"/>
    <property type="molecule type" value="Genomic_DNA"/>
</dbReference>
<gene>
    <name evidence="2" type="ORF">SDC9_128634</name>
</gene>
<name>A0A645CWN9_9ZZZZ</name>
<accession>A0A645CWN9</accession>
<evidence type="ECO:0000256" key="1">
    <source>
        <dbReference type="SAM" id="MobiDB-lite"/>
    </source>
</evidence>
<proteinExistence type="predicted"/>